<keyword evidence="7" id="KW-1185">Reference proteome</keyword>
<feature type="domain" description="P-type ATPase A" evidence="3">
    <location>
        <begin position="3"/>
        <end position="52"/>
    </location>
</feature>
<dbReference type="OrthoDB" id="3352408at2759"/>
<dbReference type="PANTHER" id="PTHR24093">
    <property type="entry name" value="CATION TRANSPORTING ATPASE"/>
    <property type="match status" value="1"/>
</dbReference>
<dbReference type="EMBL" id="CAEKKB010000008">
    <property type="protein sequence ID" value="CAB4319470.1"/>
    <property type="molecule type" value="Genomic_DNA"/>
</dbReference>
<sequence>MIRVIRGGRRVEVSIYDLVVGDVVPLNIGDQVPAGGILIMGHSLAIDESSMTRDHNTMSLYACYVTNAGINTKWEFLMPSISKDIGDETLLQVRLTGVANIISIVGLKVAVHVMGFPLLR</sequence>
<name>A0A6J5Y019_PRUAR</name>
<dbReference type="Pfam" id="PF00122">
    <property type="entry name" value="E1-E2_ATPase"/>
    <property type="match status" value="1"/>
</dbReference>
<dbReference type="PANTHER" id="PTHR24093:SF369">
    <property type="entry name" value="CALCIUM-TRANSPORTING ATPASE"/>
    <property type="match status" value="1"/>
</dbReference>
<proteinExistence type="predicted"/>
<evidence type="ECO:0000256" key="2">
    <source>
        <dbReference type="ARBA" id="ARBA00022842"/>
    </source>
</evidence>
<dbReference type="InterPro" id="IPR059000">
    <property type="entry name" value="ATPase_P-type_domA"/>
</dbReference>
<dbReference type="Proteomes" id="UP000507245">
    <property type="component" value="Unassembled WGS sequence"/>
</dbReference>
<keyword evidence="2" id="KW-0460">Magnesium</keyword>
<dbReference type="GO" id="GO:0012505">
    <property type="term" value="C:endomembrane system"/>
    <property type="evidence" value="ECO:0007669"/>
    <property type="project" value="UniProtKB-SubCell"/>
</dbReference>
<evidence type="ECO:0000313" key="5">
    <source>
        <dbReference type="EMBL" id="CAB4319470.1"/>
    </source>
</evidence>
<dbReference type="Proteomes" id="UP000507222">
    <property type="component" value="Unassembled WGS sequence"/>
</dbReference>
<organism evidence="5 7">
    <name type="scientific">Prunus armeniaca</name>
    <name type="common">Apricot</name>
    <name type="synonym">Armeniaca vulgaris</name>
    <dbReference type="NCBI Taxonomy" id="36596"/>
    <lineage>
        <taxon>Eukaryota</taxon>
        <taxon>Viridiplantae</taxon>
        <taxon>Streptophyta</taxon>
        <taxon>Embryophyta</taxon>
        <taxon>Tracheophyta</taxon>
        <taxon>Spermatophyta</taxon>
        <taxon>Magnoliopsida</taxon>
        <taxon>eudicotyledons</taxon>
        <taxon>Gunneridae</taxon>
        <taxon>Pentapetalae</taxon>
        <taxon>rosids</taxon>
        <taxon>fabids</taxon>
        <taxon>Rosales</taxon>
        <taxon>Rosaceae</taxon>
        <taxon>Amygdaloideae</taxon>
        <taxon>Amygdaleae</taxon>
        <taxon>Prunus</taxon>
    </lineage>
</organism>
<evidence type="ECO:0000313" key="4">
    <source>
        <dbReference type="EMBL" id="CAB4289106.1"/>
    </source>
</evidence>
<dbReference type="EMBL" id="CAEKDK010000008">
    <property type="protein sequence ID" value="CAB4289106.1"/>
    <property type="molecule type" value="Genomic_DNA"/>
</dbReference>
<evidence type="ECO:0000256" key="1">
    <source>
        <dbReference type="ARBA" id="ARBA00004127"/>
    </source>
</evidence>
<evidence type="ECO:0000313" key="6">
    <source>
        <dbReference type="Proteomes" id="UP000507222"/>
    </source>
</evidence>
<reference evidence="7" key="1">
    <citation type="journal article" date="2020" name="Genome Biol.">
        <title>Gamete binning: chromosome-level and haplotype-resolved genome assembly enabled by high-throughput single-cell sequencing of gamete genomes.</title>
        <authorList>
            <person name="Campoy J.A."/>
            <person name="Sun H."/>
            <person name="Goel M."/>
            <person name="Jiao W.-B."/>
            <person name="Folz-Donahue K."/>
            <person name="Wang N."/>
            <person name="Rubio M."/>
            <person name="Liu C."/>
            <person name="Kukat C."/>
            <person name="Ruiz D."/>
            <person name="Huettel B."/>
            <person name="Schneeberger K."/>
        </authorList>
    </citation>
    <scope>NUCLEOTIDE SEQUENCE [LARGE SCALE GENOMIC DNA]</scope>
    <source>
        <strain evidence="7">cv. Rojo Pasion</strain>
    </source>
</reference>
<dbReference type="SUPFAM" id="SSF81653">
    <property type="entry name" value="Calcium ATPase, transduction domain A"/>
    <property type="match status" value="1"/>
</dbReference>
<accession>A0A6J5Y019</accession>
<dbReference type="InterPro" id="IPR008250">
    <property type="entry name" value="ATPase_P-typ_transduc_dom_A_sf"/>
</dbReference>
<dbReference type="GO" id="GO:0005388">
    <property type="term" value="F:P-type calcium transporter activity"/>
    <property type="evidence" value="ECO:0007669"/>
    <property type="project" value="TreeGrafter"/>
</dbReference>
<dbReference type="Gene3D" id="1.20.1110.10">
    <property type="entry name" value="Calcium-transporting ATPase, transmembrane domain"/>
    <property type="match status" value="1"/>
</dbReference>
<gene>
    <name evidence="4" type="ORF">CURHAP_LOCUS47488</name>
    <name evidence="5" type="ORF">ORAREDHAP_LOCUS46798</name>
</gene>
<protein>
    <recommendedName>
        <fullName evidence="3">P-type ATPase A domain-containing protein</fullName>
    </recommendedName>
</protein>
<reference evidence="5 6" key="2">
    <citation type="submission" date="2020-05" db="EMBL/GenBank/DDBJ databases">
        <authorList>
            <person name="Campoy J."/>
            <person name="Schneeberger K."/>
            <person name="Spophaly S."/>
        </authorList>
    </citation>
    <scope>NUCLEOTIDE SEQUENCE [LARGE SCALE GENOMIC DNA]</scope>
    <source>
        <strain evidence="5">PruArmRojPasFocal</strain>
    </source>
</reference>
<evidence type="ECO:0000313" key="7">
    <source>
        <dbReference type="Proteomes" id="UP000507245"/>
    </source>
</evidence>
<evidence type="ECO:0000259" key="3">
    <source>
        <dbReference type="Pfam" id="PF00122"/>
    </source>
</evidence>
<dbReference type="GO" id="GO:0005886">
    <property type="term" value="C:plasma membrane"/>
    <property type="evidence" value="ECO:0007669"/>
    <property type="project" value="TreeGrafter"/>
</dbReference>
<dbReference type="Gene3D" id="2.70.150.10">
    <property type="entry name" value="Calcium-transporting ATPase, cytoplasmic transduction domain A"/>
    <property type="match status" value="1"/>
</dbReference>
<dbReference type="AlphaFoldDB" id="A0A6J5Y019"/>
<comment type="subcellular location">
    <subcellularLocation>
        <location evidence="1">Endomembrane system</location>
        <topology evidence="1">Multi-pass membrane protein</topology>
    </subcellularLocation>
</comment>